<accession>A0A2J7TMA2</accession>
<reference evidence="1 2" key="1">
    <citation type="submission" date="2017-10" db="EMBL/GenBank/DDBJ databases">
        <title>Genome announcement of Methylocella silvestris TVC from permafrost.</title>
        <authorList>
            <person name="Wang J."/>
            <person name="Geng K."/>
            <person name="Ul-Haque F."/>
            <person name="Crombie A.T."/>
            <person name="Street L.E."/>
            <person name="Wookey P.A."/>
            <person name="Murrell J.C."/>
            <person name="Pratscher J."/>
        </authorList>
    </citation>
    <scope>NUCLEOTIDE SEQUENCE [LARGE SCALE GENOMIC DNA]</scope>
    <source>
        <strain evidence="1 2">TVC</strain>
    </source>
</reference>
<gene>
    <name evidence="1" type="ORF">CR492_03180</name>
</gene>
<dbReference type="AlphaFoldDB" id="A0A2J7TMA2"/>
<name>A0A2J7TMA2_METSI</name>
<organism evidence="1 2">
    <name type="scientific">Methylocella silvestris</name>
    <dbReference type="NCBI Taxonomy" id="199596"/>
    <lineage>
        <taxon>Bacteria</taxon>
        <taxon>Pseudomonadati</taxon>
        <taxon>Pseudomonadota</taxon>
        <taxon>Alphaproteobacteria</taxon>
        <taxon>Hyphomicrobiales</taxon>
        <taxon>Beijerinckiaceae</taxon>
        <taxon>Methylocella</taxon>
    </lineage>
</organism>
<proteinExistence type="predicted"/>
<evidence type="ECO:0000313" key="1">
    <source>
        <dbReference type="EMBL" id="PNG27905.1"/>
    </source>
</evidence>
<sequence>MQWIRFNACLEDTIAKAYQEWKANLATHDAKEANQDQVVEGPKNSAVVARLVDRRFIDYLVEIGVPFERP</sequence>
<dbReference type="OrthoDB" id="9849739at2"/>
<comment type="caution">
    <text evidence="1">The sequence shown here is derived from an EMBL/GenBank/DDBJ whole genome shotgun (WGS) entry which is preliminary data.</text>
</comment>
<protein>
    <submittedName>
        <fullName evidence="1">Uncharacterized protein</fullName>
    </submittedName>
</protein>
<evidence type="ECO:0000313" key="2">
    <source>
        <dbReference type="Proteomes" id="UP000236286"/>
    </source>
</evidence>
<dbReference type="Proteomes" id="UP000236286">
    <property type="component" value="Unassembled WGS sequence"/>
</dbReference>
<dbReference type="EMBL" id="PDZR01000001">
    <property type="protein sequence ID" value="PNG27905.1"/>
    <property type="molecule type" value="Genomic_DNA"/>
</dbReference>